<name>A0A4Q0I0B0_9FIRM</name>
<evidence type="ECO:0000256" key="1">
    <source>
        <dbReference type="SAM" id="SignalP"/>
    </source>
</evidence>
<dbReference type="Proteomes" id="UP000289166">
    <property type="component" value="Unassembled WGS sequence"/>
</dbReference>
<feature type="chain" id="PRO_5020711965" evidence="1">
    <location>
        <begin position="25"/>
        <end position="133"/>
    </location>
</feature>
<keyword evidence="1" id="KW-0732">Signal</keyword>
<accession>A0A4Q0I0B0</accession>
<organism evidence="2 3">
    <name type="scientific">Acetivibrio mesophilus</name>
    <dbReference type="NCBI Taxonomy" id="2487273"/>
    <lineage>
        <taxon>Bacteria</taxon>
        <taxon>Bacillati</taxon>
        <taxon>Bacillota</taxon>
        <taxon>Clostridia</taxon>
        <taxon>Eubacteriales</taxon>
        <taxon>Oscillospiraceae</taxon>
        <taxon>Acetivibrio</taxon>
    </lineage>
</organism>
<dbReference type="EMBL" id="RLII01000054">
    <property type="protein sequence ID" value="RXE57588.1"/>
    <property type="molecule type" value="Genomic_DNA"/>
</dbReference>
<sequence length="133" mass="14074">MISLKKLLCISAMCVVTLGVTVNARTLVGTSTATLSNTEYNVKGSYVAVWGTTDGEGDLKVRSTVQGQSVKAEAMAVRELWPDNAIASCSSSSSTYVTNNGFNLPYANNGYYVKVSSTKKATTGDGELKVYVP</sequence>
<dbReference type="RefSeq" id="WP_128706555.1">
    <property type="nucleotide sequence ID" value="NZ_RLII01000054.1"/>
</dbReference>
<reference evidence="3" key="1">
    <citation type="submission" date="2018-11" db="EMBL/GenBank/DDBJ databases">
        <title>Genome sequencing of a novel mesophilic and cellulolytic organism within the genus Hungateiclostridium.</title>
        <authorList>
            <person name="Rettenmaier R."/>
            <person name="Liebl W."/>
            <person name="Zverlov V."/>
        </authorList>
    </citation>
    <scope>NUCLEOTIDE SEQUENCE [LARGE SCALE GENOMIC DNA]</scope>
    <source>
        <strain evidence="3">N2K1</strain>
    </source>
</reference>
<evidence type="ECO:0000313" key="3">
    <source>
        <dbReference type="Proteomes" id="UP000289166"/>
    </source>
</evidence>
<gene>
    <name evidence="2" type="ORF">EFD62_16920</name>
</gene>
<keyword evidence="3" id="KW-1185">Reference proteome</keyword>
<comment type="caution">
    <text evidence="2">The sequence shown here is derived from an EMBL/GenBank/DDBJ whole genome shotgun (WGS) entry which is preliminary data.</text>
</comment>
<proteinExistence type="predicted"/>
<feature type="signal peptide" evidence="1">
    <location>
        <begin position="1"/>
        <end position="24"/>
    </location>
</feature>
<dbReference type="AlphaFoldDB" id="A0A4Q0I0B0"/>
<protein>
    <submittedName>
        <fullName evidence="2">Uncharacterized protein</fullName>
    </submittedName>
</protein>
<evidence type="ECO:0000313" key="2">
    <source>
        <dbReference type="EMBL" id="RXE57588.1"/>
    </source>
</evidence>